<reference evidence="1" key="1">
    <citation type="submission" date="2018-05" db="EMBL/GenBank/DDBJ databases">
        <authorList>
            <person name="Lanie J.A."/>
            <person name="Ng W.-L."/>
            <person name="Kazmierczak K.M."/>
            <person name="Andrzejewski T.M."/>
            <person name="Davidsen T.M."/>
            <person name="Wayne K.J."/>
            <person name="Tettelin H."/>
            <person name="Glass J.I."/>
            <person name="Rusch D."/>
            <person name="Podicherti R."/>
            <person name="Tsui H.-C.T."/>
            <person name="Winkler M.E."/>
        </authorList>
    </citation>
    <scope>NUCLEOTIDE SEQUENCE</scope>
</reference>
<organism evidence="1">
    <name type="scientific">marine metagenome</name>
    <dbReference type="NCBI Taxonomy" id="408172"/>
    <lineage>
        <taxon>unclassified sequences</taxon>
        <taxon>metagenomes</taxon>
        <taxon>ecological metagenomes</taxon>
    </lineage>
</organism>
<protein>
    <submittedName>
        <fullName evidence="1">Uncharacterized protein</fullName>
    </submittedName>
</protein>
<gene>
    <name evidence="1" type="ORF">METZ01_LOCUS169167</name>
</gene>
<name>A0A382BTC0_9ZZZZ</name>
<proteinExistence type="predicted"/>
<dbReference type="AlphaFoldDB" id="A0A382BTC0"/>
<evidence type="ECO:0000313" key="1">
    <source>
        <dbReference type="EMBL" id="SVB16313.1"/>
    </source>
</evidence>
<dbReference type="EMBL" id="UINC01030993">
    <property type="protein sequence ID" value="SVB16313.1"/>
    <property type="molecule type" value="Genomic_DNA"/>
</dbReference>
<sequence>MRNLCNIAIVLLTLLFLLPTTNAYAENTVTSTVTGTTTVDRTPPTASAPNVMINNQDVCSTGTSAAIQTQVFGIAGGTTIRDLNCERLKLSRSLYGMGMKVAAVSLLCQDARVFNAMEMAGTPCPFKGKIGIEAAKAWAENPEKRPDYEQWLKTNELENTEKEWNNKKTTWSIGLGSLAMLLFLL</sequence>
<accession>A0A382BTC0</accession>